<keyword evidence="3" id="KW-0596">Phosphopantetheine</keyword>
<dbReference type="SMART" id="SM00823">
    <property type="entry name" value="PKS_PP"/>
    <property type="match status" value="3"/>
</dbReference>
<dbReference type="Gene3D" id="3.30.559.30">
    <property type="entry name" value="Nonribosomal peptide synthetase, condensation domain"/>
    <property type="match status" value="3"/>
</dbReference>
<dbReference type="Pfam" id="PF00550">
    <property type="entry name" value="PP-binding"/>
    <property type="match status" value="3"/>
</dbReference>
<dbReference type="InterPro" id="IPR010071">
    <property type="entry name" value="AA_adenyl_dom"/>
</dbReference>
<dbReference type="PANTHER" id="PTHR45527">
    <property type="entry name" value="NONRIBOSOMAL PEPTIDE SYNTHETASE"/>
    <property type="match status" value="1"/>
</dbReference>
<dbReference type="InterPro" id="IPR023213">
    <property type="entry name" value="CAT-like_dom_sf"/>
</dbReference>
<dbReference type="PROSITE" id="PS00012">
    <property type="entry name" value="PHOSPHOPANTETHEINE"/>
    <property type="match status" value="3"/>
</dbReference>
<comment type="cofactor">
    <cofactor evidence="1">
        <name>pantetheine 4'-phosphate</name>
        <dbReference type="ChEBI" id="CHEBI:47942"/>
    </cofactor>
</comment>
<dbReference type="FunFam" id="2.30.38.10:FF:000001">
    <property type="entry name" value="Non-ribosomal peptide synthetase PvdI"/>
    <property type="match status" value="3"/>
</dbReference>
<dbReference type="Pfam" id="PF00501">
    <property type="entry name" value="AMP-binding"/>
    <property type="match status" value="3"/>
</dbReference>
<gene>
    <name evidence="6" type="ORF">SG34_031170</name>
</gene>
<organism evidence="6 7">
    <name type="scientific">Thalassomonas viridans</name>
    <dbReference type="NCBI Taxonomy" id="137584"/>
    <lineage>
        <taxon>Bacteria</taxon>
        <taxon>Pseudomonadati</taxon>
        <taxon>Pseudomonadota</taxon>
        <taxon>Gammaproteobacteria</taxon>
        <taxon>Alteromonadales</taxon>
        <taxon>Colwelliaceae</taxon>
        <taxon>Thalassomonas</taxon>
    </lineage>
</organism>
<dbReference type="SMART" id="SM01294">
    <property type="entry name" value="PKS_PP_betabranch"/>
    <property type="match status" value="1"/>
</dbReference>
<dbReference type="PROSITE" id="PS00455">
    <property type="entry name" value="AMP_BINDING"/>
    <property type="match status" value="3"/>
</dbReference>
<evidence type="ECO:0000259" key="5">
    <source>
        <dbReference type="PROSITE" id="PS50075"/>
    </source>
</evidence>
<dbReference type="GO" id="GO:0031177">
    <property type="term" value="F:phosphopantetheine binding"/>
    <property type="evidence" value="ECO:0007669"/>
    <property type="project" value="InterPro"/>
</dbReference>
<feature type="domain" description="Carrier" evidence="5">
    <location>
        <begin position="3220"/>
        <end position="3297"/>
    </location>
</feature>
<dbReference type="InterPro" id="IPR029058">
    <property type="entry name" value="AB_hydrolase_fold"/>
</dbReference>
<dbReference type="FunFam" id="1.10.1200.10:FF:000016">
    <property type="entry name" value="Non-ribosomal peptide synthase"/>
    <property type="match status" value="1"/>
</dbReference>
<dbReference type="NCBIfam" id="NF003417">
    <property type="entry name" value="PRK04813.1"/>
    <property type="match status" value="3"/>
</dbReference>
<name>A0AAE9ZGD1_9GAMM</name>
<reference evidence="6 7" key="1">
    <citation type="journal article" date="2015" name="Genome Announc.">
        <title>Draft Genome Sequences of Marine Isolates of Thalassomonas viridans and Thalassomonas actiniarum.</title>
        <authorList>
            <person name="Olonade I."/>
            <person name="van Zyl L.J."/>
            <person name="Trindade M."/>
        </authorList>
    </citation>
    <scope>NUCLEOTIDE SEQUENCE [LARGE SCALE GENOMIC DNA]</scope>
    <source>
        <strain evidence="6 7">XOM25</strain>
    </source>
</reference>
<dbReference type="FunFam" id="3.40.50.12780:FF:000012">
    <property type="entry name" value="Non-ribosomal peptide synthetase"/>
    <property type="match status" value="1"/>
</dbReference>
<dbReference type="EMBL" id="CP059734">
    <property type="protein sequence ID" value="WDE09227.1"/>
    <property type="molecule type" value="Genomic_DNA"/>
</dbReference>
<dbReference type="InterPro" id="IPR000873">
    <property type="entry name" value="AMP-dep_synth/lig_dom"/>
</dbReference>
<dbReference type="InterPro" id="IPR041464">
    <property type="entry name" value="TubC_N"/>
</dbReference>
<dbReference type="Gene3D" id="3.30.559.10">
    <property type="entry name" value="Chloramphenicol acetyltransferase-like domain"/>
    <property type="match status" value="3"/>
</dbReference>
<dbReference type="Gene3D" id="3.40.50.1820">
    <property type="entry name" value="alpha/beta hydrolase"/>
    <property type="match status" value="1"/>
</dbReference>
<dbReference type="RefSeq" id="WP_274038684.1">
    <property type="nucleotide sequence ID" value="NZ_CP059734.1"/>
</dbReference>
<dbReference type="GO" id="GO:0005829">
    <property type="term" value="C:cytosol"/>
    <property type="evidence" value="ECO:0007669"/>
    <property type="project" value="TreeGrafter"/>
</dbReference>
<dbReference type="SUPFAM" id="SSF53474">
    <property type="entry name" value="alpha/beta-Hydrolases"/>
    <property type="match status" value="1"/>
</dbReference>
<dbReference type="InterPro" id="IPR025110">
    <property type="entry name" value="AMP-bd_C"/>
</dbReference>
<dbReference type="Proteomes" id="UP000032352">
    <property type="component" value="Chromosome pTvir"/>
</dbReference>
<dbReference type="PANTHER" id="PTHR45527:SF1">
    <property type="entry name" value="FATTY ACID SYNTHASE"/>
    <property type="match status" value="1"/>
</dbReference>
<dbReference type="InterPro" id="IPR045851">
    <property type="entry name" value="AMP-bd_C_sf"/>
</dbReference>
<dbReference type="SUPFAM" id="SSF47336">
    <property type="entry name" value="ACP-like"/>
    <property type="match status" value="3"/>
</dbReference>
<dbReference type="SUPFAM" id="SSF56801">
    <property type="entry name" value="Acetyl-CoA synthetase-like"/>
    <property type="match status" value="3"/>
</dbReference>
<dbReference type="GO" id="GO:0003824">
    <property type="term" value="F:catalytic activity"/>
    <property type="evidence" value="ECO:0007669"/>
    <property type="project" value="InterPro"/>
</dbReference>
<comment type="similarity">
    <text evidence="2">Belongs to the ATP-dependent AMP-binding enzyme family.</text>
</comment>
<dbReference type="NCBIfam" id="TIGR01733">
    <property type="entry name" value="AA-adenyl-dom"/>
    <property type="match status" value="3"/>
</dbReference>
<proteinExistence type="inferred from homology"/>
<dbReference type="Gene3D" id="1.10.10.1830">
    <property type="entry name" value="Non-ribosomal peptide synthase, adenylation domain"/>
    <property type="match status" value="1"/>
</dbReference>
<dbReference type="Gene3D" id="1.10.1200.10">
    <property type="entry name" value="ACP-like"/>
    <property type="match status" value="3"/>
</dbReference>
<dbReference type="FunFam" id="3.30.559.10:FF:000012">
    <property type="entry name" value="Non-ribosomal peptide synthetase"/>
    <property type="match status" value="3"/>
</dbReference>
<keyword evidence="7" id="KW-1185">Reference proteome</keyword>
<evidence type="ECO:0000256" key="4">
    <source>
        <dbReference type="ARBA" id="ARBA00022553"/>
    </source>
</evidence>
<dbReference type="GO" id="GO:0072330">
    <property type="term" value="P:monocarboxylic acid biosynthetic process"/>
    <property type="evidence" value="ECO:0007669"/>
    <property type="project" value="UniProtKB-ARBA"/>
</dbReference>
<protein>
    <submittedName>
        <fullName evidence="6">Amino acid adenylation domain-containing protein</fullName>
    </submittedName>
</protein>
<dbReference type="FunFam" id="1.10.1200.10:FF:000005">
    <property type="entry name" value="Nonribosomal peptide synthetase 1"/>
    <property type="match status" value="2"/>
</dbReference>
<dbReference type="CDD" id="cd19531">
    <property type="entry name" value="LCL_NRPS-like"/>
    <property type="match status" value="3"/>
</dbReference>
<accession>A0AAE9ZGD1</accession>
<dbReference type="GO" id="GO:0044550">
    <property type="term" value="P:secondary metabolite biosynthetic process"/>
    <property type="evidence" value="ECO:0007669"/>
    <property type="project" value="UniProtKB-ARBA"/>
</dbReference>
<dbReference type="Pfam" id="PF00975">
    <property type="entry name" value="Thioesterase"/>
    <property type="match status" value="1"/>
</dbReference>
<dbReference type="InterPro" id="IPR009081">
    <property type="entry name" value="PP-bd_ACP"/>
</dbReference>
<dbReference type="InterPro" id="IPR006162">
    <property type="entry name" value="Ppantetheine_attach_site"/>
</dbReference>
<dbReference type="Pfam" id="PF13193">
    <property type="entry name" value="AMP-binding_C"/>
    <property type="match status" value="3"/>
</dbReference>
<sequence>MIASLLIKELAEKNIKLKLNDGRLSVDAPKGVLTPALKQTLKSNKNLLLEYLHKVHNYTAISQIVKSQDPGPKKPSFAQQRLWLLDKIDGGSSHYNMPGALRLTGDLNIQALTGALAGIVERHESLRTYFVEGNGGQPLQVVRPCSDFEVPVIDISLLPEGEREFDLAELVAAEAIKPFDLGADFMLRARLVKVSDEEHVLLVTMHHIASDGWSMGVLINEFSILYGAYVRGEESPLPPLEIQYADYARWQRDWLQGEVLDEQLGYWQKQLAGLPVVHNLPLDNPRPRVQSFFGATYYSAIEAGVSDKLNDLCQEVDGTLFMGLHAAFSVLLSRYSNETDIVVGSPVANREQAEVANLIGFFVNTLVLRSDLSGNPCFAALLEQSKQMLLDAYAHQQVPFEQLVETLQPERSLSHSALFQVMLVLQNKEEGTLELPGLTLSPVGQSADIAKYDLTLNATETANGLRLEWEYNTDLFNAGTIERLARHFERLLTGLVNAPQESVFAIDMLPAEEVHQQVIEWNDTAADYPKDKCVHELLEQQALETPDAVAVEFEEHRLTYGELNAKANQLARYLIEERGVTPDTLVGICVERSLEMIVGILGILKAGGAYVPLDPSYPAARLAYMLDDANLTTVLTQQKLKEETPVRDNQAVTFDSEQMSARLQAYPMENMVVDGLTSSHLAYVIYTSGSTGNPKGVMVEHTSVVNQISGLQGLYALGAEDRILQFSALSFDVSVENIFNALLSGAALIIRTDAWLTDPQGWLDLCASHRITIADLPTQFWQQLAYSDKAMPAQLRQMIISGEAVASAALQAWWSKKGHLPKLYNAYGPTETTINASILLCQPGSAPQSIGRPVANTRLYVLDGCQRLVPEGVAGELYIAGAGVTRGYLNLPDLTGARFLKDTFSPAADARMYKTGDLVRWLPDGNIEFLGRIDHQVKIRGFRIELGEIEYQLSLHDEVNDAVVVALSNEDGNKRLVAYVTHDNAGAMLAGDDKAQALRHGFIDSLKAGLSQGLPDHMMPSAFVVLEQLPLTPNGKVDRKGLPAPDMSLWQKSYVAPGTATEKRLCEIWQEVLGLERVGITDNFFELGGHSLLATKLVATVNTRLGVEAQLKLLFSAPTVAEFSSELAALAPAPGRPAIYPVSREQALLPSFSQQRLWFLDKIDGGSTHYNMPEAIRLTGDLNVEALTGALASIVERHESLRTYFVKNTNDQLLQVISPFSGIEVPVTDLSLLPAAERESGLAELVSAEAGKPFDLGANLMLRARLVKVSHHEHVLLVTMHHIASDGWSMGVLINEFSTLYGAYMRGEENPLPPLEIQYADYAQWQRSWLQGEVLDKQIGYWQEQLAGLPVVHGLPLDNPRPKVQSFSGAMYHSVIHSEVSDKLNGLCREIGGTLFMGLHAAFSVLLSRYSNETDIAIGSPIANREQAEVAKLIGFFVNTLVLRSDLSGKPSFAALLEQSKQMLLDAYAHQQVPFEQLVETLQPERSLSHSALFQVMLVLHNNEEGSLELPGLSLSPVEQLADIAKYDLTLNATENANGLHLSWEYNTDLFNPDTIERLAKHFELLLTGLVNAPEENVFTVEMLPAEEVRRQLIDWNDTAADYPKDKCIHELVEQQVRENPEAVAVVCGDKHLTYGELNAKANQLAHYLIRERGVAPDTLVGICVERSLEMIVGILAILKAGGAYVPLDTNYPAARLAYIQKDANLTTVLTQEKLKAEIPVGDSQAVMLDSEEMFIQLQAYSTENIVVDGLNFSHLAYVTYTSGSTGNPKGVMMPVGALVNLLFAKREHSKSLKVPLDILFHSSIGFDMSFTEIFLCLTSGGVLHVIDKEVQLDTPALVDYIIGSRVSVLNFPYALIPVLAHYCHANELTLPDVKVIISSAEQLKLTPEIQAFFSRNRHIELINHYGPSETHVITAINLPFKAILAGNDKVIGKALNNVMLYVLDSSLQPTPLGVAGELCVAGVALARGYLNQSELTGEKFIPNPFFDKNNPNSSERLYRTGDLVRWLPDGNIEFLGRIDHQVKIRGFRVELGEIEQQLLKHDAVNDAVVVARESDAGDKRLAAYVTHDNAAVMLADDEEGRLLRHGFIDSLKAGLAQALPDYMVPSVFVVLEQLPLTPNGKVNRKGLPAPDMSEQQKSYVAPETETEKWLCEIWQEVLGLERVGTRDNFFELGGHSLLATRLIAAVNTRLGVEAPLKLLFSAPTIAGFASKIAALAPGLARPAIHPVSREQALLSSFSQQRLWLLDKIDGGSVHYNMPGALRLAGDLDIEALNRALSTIIERHESLRTHFVEGSDGQPLQLIRPFAGIEVPMTDLSSLPEAERESDLAERVLTEAAKPFDLSADLMLRAQLVKVSNAEHVLLVTMHHIASDGWSMGILINEFTTLYGAYVRGDENPFPPLEIQYADYARWQRDWLQGEVLDKQIGYWQAQLAGLPAVHNLPLDKARPKVQTFNGASHYSVIEPKVHGKLNDLCQEVGGTLFMGLHAAFSVLLSRYSNESDIVVGTPIANREQAEVARLIGFFVNTLVLRSDLSGKPSFAALLKQSKQMLLDAYAHQQVPFEQLVEALQPERSLSHSALFQVMLVLQNNEQGTLELPGLTLSPVEQPGDIAKYDLTLSVTETQNGLQLSWGYNCDLFHAGTIARMAKHFGLLLTGLVNAPQESVFAVEMLPAEEVHQQGVQWNGTAVDYPKDKCLHQLFEQQAQETPDAVALVFEESRLSYGELNAKANQLAHYLIGERGVTPDTLVGICAERSLEMIVGILGVLKAGGAYVPLDPEYPAARLAYMLEDANLSTVLTQEKLKGEVPVSEAQALYIDSEQVITHLAGYPENNARVEPLTSSHLAYVIYTSGSTGKPKGVMVAHQAIANYLLSNREFCQDVCGSYVNTSICFDATATSLWLPLVSGKYCKLSSLANAESVPELLNEIGGKQALLFKLTPSHLEFLQDARAEVDAGHVFYVGGEQFVASKYHKLPESLKKSLFINQYGPTEATVACAAFPVDGRRAYQGVIPVGKPINNTELFVLGGAGEMVPVGSPGELYIGGSGLARGYLNNPELTAGKFMPNPFFDKNNANSSERLYKTGDLVRWLPDGNIEFLGRIDHQVKIRGFRVELGEIEQQLLRHDAVNDAVLVARESDAGDKRLVAYVTHDKAAVMLADNEEARLLRHGFIDSLKAGLAQALPDYMVPSAFVVLEQLPLTPNGKVNRKGLPAPDTLSQQKSYMAPTTATEKALAAIWANLLGLDRKTISITANFFELGGSSLQSIRLLSQIQSRLTVSLSVKQLFMYPVLKSLADFIDTPSLKAIEPGGYGLTGLADKPVLPTLFIAPGMGLLSVSYLSFAQELLGFCNVKVLTTPGIDEAVKIDSALLAFDANERVEQWYRSIKAVQPSGHYRLLGHSLGGDIIFALAKRLEDSGDTVDLVLVDSYLNRTSTQKLPQSFVLAEYLLPQSILTELSIREGIAPSDISDTQLYRILVTHKLIPEEINREQFNVYLFACRQQLTLNYSGQNEDRVNSNVTLIMAKSGLASSTERDQVLAHIQTLCKQKLSVLTVKGTHHSIMDNNELPQKIRLILQGDNNSVNEGGPCIL</sequence>
<dbReference type="InterPro" id="IPR044894">
    <property type="entry name" value="TubC_N_sf"/>
</dbReference>
<dbReference type="CDD" id="cd05930">
    <property type="entry name" value="A_NRPS"/>
    <property type="match status" value="3"/>
</dbReference>
<evidence type="ECO:0000256" key="3">
    <source>
        <dbReference type="ARBA" id="ARBA00022450"/>
    </source>
</evidence>
<dbReference type="InterPro" id="IPR020845">
    <property type="entry name" value="AMP-binding_CS"/>
</dbReference>
<dbReference type="KEGG" id="tvd:SG34_031170"/>
<feature type="domain" description="Carrier" evidence="5">
    <location>
        <begin position="1056"/>
        <end position="1131"/>
    </location>
</feature>
<dbReference type="InterPro" id="IPR001031">
    <property type="entry name" value="Thioesterase"/>
</dbReference>
<reference evidence="6 7" key="2">
    <citation type="journal article" date="2022" name="Mar. Drugs">
        <title>Bioassay-Guided Fractionation Leads to the Detection of Cholic Acid Generated by the Rare Thalassomonas sp.</title>
        <authorList>
            <person name="Pheiffer F."/>
            <person name="Schneider Y.K."/>
            <person name="Hansen E.H."/>
            <person name="Andersen J.H."/>
            <person name="Isaksson J."/>
            <person name="Busche T."/>
            <person name="R C."/>
            <person name="Kalinowski J."/>
            <person name="Zyl L.V."/>
            <person name="Trindade M."/>
        </authorList>
    </citation>
    <scope>NUCLEOTIDE SEQUENCE [LARGE SCALE GENOMIC DNA]</scope>
    <source>
        <strain evidence="6 7">XOM25</strain>
    </source>
</reference>
<dbReference type="FunFam" id="3.30.300.30:FF:000010">
    <property type="entry name" value="Enterobactin synthetase component F"/>
    <property type="match status" value="3"/>
</dbReference>
<keyword evidence="4" id="KW-0597">Phosphoprotein</keyword>
<dbReference type="FunFam" id="3.40.50.980:FF:000001">
    <property type="entry name" value="Non-ribosomal peptide synthetase"/>
    <property type="match status" value="3"/>
</dbReference>
<evidence type="ECO:0000313" key="7">
    <source>
        <dbReference type="Proteomes" id="UP000032352"/>
    </source>
</evidence>
<evidence type="ECO:0000313" key="6">
    <source>
        <dbReference type="EMBL" id="WDE09227.1"/>
    </source>
</evidence>
<dbReference type="InterPro" id="IPR001242">
    <property type="entry name" value="Condensation_dom"/>
</dbReference>
<dbReference type="PROSITE" id="PS50075">
    <property type="entry name" value="CARRIER"/>
    <property type="match status" value="3"/>
</dbReference>
<evidence type="ECO:0000256" key="2">
    <source>
        <dbReference type="ARBA" id="ARBA00006432"/>
    </source>
</evidence>
<dbReference type="Pfam" id="PF00668">
    <property type="entry name" value="Condensation"/>
    <property type="match status" value="3"/>
</dbReference>
<feature type="domain" description="Carrier" evidence="5">
    <location>
        <begin position="2142"/>
        <end position="2217"/>
    </location>
</feature>
<dbReference type="Gene3D" id="2.30.38.10">
    <property type="entry name" value="Luciferase, Domain 3"/>
    <property type="match status" value="3"/>
</dbReference>
<dbReference type="GO" id="GO:0043041">
    <property type="term" value="P:amino acid activation for nonribosomal peptide biosynthetic process"/>
    <property type="evidence" value="ECO:0007669"/>
    <property type="project" value="TreeGrafter"/>
</dbReference>
<evidence type="ECO:0000256" key="1">
    <source>
        <dbReference type="ARBA" id="ARBA00001957"/>
    </source>
</evidence>
<dbReference type="InterPro" id="IPR036736">
    <property type="entry name" value="ACP-like_sf"/>
</dbReference>
<dbReference type="InterPro" id="IPR020806">
    <property type="entry name" value="PKS_PP-bd"/>
</dbReference>
<dbReference type="Gene3D" id="3.40.50.980">
    <property type="match status" value="6"/>
</dbReference>
<dbReference type="SUPFAM" id="SSF52777">
    <property type="entry name" value="CoA-dependent acyltransferases"/>
    <property type="match status" value="6"/>
</dbReference>
<dbReference type="Pfam" id="PF18563">
    <property type="entry name" value="TubC_N"/>
    <property type="match status" value="1"/>
</dbReference>
<dbReference type="Gene3D" id="3.30.300.30">
    <property type="match status" value="3"/>
</dbReference>